<dbReference type="EMBL" id="BHEO01000008">
    <property type="protein sequence ID" value="GBU06341.1"/>
    <property type="molecule type" value="Genomic_DNA"/>
</dbReference>
<feature type="transmembrane region" description="Helical" evidence="1">
    <location>
        <begin position="44"/>
        <end position="65"/>
    </location>
</feature>
<name>A0A4R3JNW8_9FIRM</name>
<dbReference type="AlphaFoldDB" id="A0A4R3JNW8"/>
<organism evidence="3 4">
    <name type="scientific">Faecalimonas umbilicata</name>
    <dbReference type="NCBI Taxonomy" id="1912855"/>
    <lineage>
        <taxon>Bacteria</taxon>
        <taxon>Bacillati</taxon>
        <taxon>Bacillota</taxon>
        <taxon>Clostridia</taxon>
        <taxon>Lachnospirales</taxon>
        <taxon>Lachnospiraceae</taxon>
        <taxon>Faecalimonas</taxon>
    </lineage>
</organism>
<sequence>MKKGRPGYLDSQKKKEILKTAMMFGLVIAIMATGYLTTHTKKNLLTIVAVLGCLPAGKSLVGVITRWPYHSIGQKEAEEIGRVAGTLPVVYDLVVTSYEKIMPIDCMTVSDHVMIGYTRSKKTDPAYAQKHITQILSQNGYQKMTIKIYENYETFLQRLRELEALGHERNEEREQKLLGIVLNISL</sequence>
<protein>
    <submittedName>
        <fullName evidence="3">Uncharacterized protein</fullName>
    </submittedName>
</protein>
<reference evidence="2 5" key="1">
    <citation type="journal article" date="2018" name="Int. J. Syst. Evol. Microbiol.">
        <title>Draft Genome Sequence of Faecalimonas umbilicata JCM 30896T, an Acetate-Producing Bacterium Isolated from Human Feces.</title>
        <authorList>
            <person name="Sakamoto M."/>
            <person name="Ikeyama N."/>
            <person name="Yuki M."/>
            <person name="Ohkuma M."/>
        </authorList>
    </citation>
    <scope>NUCLEOTIDE SEQUENCE [LARGE SCALE GENOMIC DNA]</scope>
    <source>
        <strain evidence="2 5">EGH7</strain>
    </source>
</reference>
<comment type="caution">
    <text evidence="3">The sequence shown here is derived from an EMBL/GenBank/DDBJ whole genome shotgun (WGS) entry which is preliminary data.</text>
</comment>
<proteinExistence type="predicted"/>
<evidence type="ECO:0000313" key="4">
    <source>
        <dbReference type="Proteomes" id="UP000294613"/>
    </source>
</evidence>
<evidence type="ECO:0000313" key="2">
    <source>
        <dbReference type="EMBL" id="GBU06341.1"/>
    </source>
</evidence>
<accession>A0A4R3JNW8</accession>
<keyword evidence="1" id="KW-0472">Membrane</keyword>
<evidence type="ECO:0000313" key="5">
    <source>
        <dbReference type="Proteomes" id="UP000702954"/>
    </source>
</evidence>
<reference evidence="3 4" key="2">
    <citation type="submission" date="2019-03" db="EMBL/GenBank/DDBJ databases">
        <title>Genomic Encyclopedia of Type Strains, Phase IV (KMG-IV): sequencing the most valuable type-strain genomes for metagenomic binning, comparative biology and taxonomic classification.</title>
        <authorList>
            <person name="Goeker M."/>
        </authorList>
    </citation>
    <scope>NUCLEOTIDE SEQUENCE [LARGE SCALE GENOMIC DNA]</scope>
    <source>
        <strain evidence="3 4">DSM 103426</strain>
    </source>
</reference>
<keyword evidence="5" id="KW-1185">Reference proteome</keyword>
<evidence type="ECO:0000256" key="1">
    <source>
        <dbReference type="SAM" id="Phobius"/>
    </source>
</evidence>
<dbReference type="Proteomes" id="UP000294613">
    <property type="component" value="Unassembled WGS sequence"/>
</dbReference>
<feature type="transmembrane region" description="Helical" evidence="1">
    <location>
        <begin position="21"/>
        <end position="38"/>
    </location>
</feature>
<keyword evidence="1" id="KW-1133">Transmembrane helix</keyword>
<evidence type="ECO:0000313" key="3">
    <source>
        <dbReference type="EMBL" id="TCS68307.1"/>
    </source>
</evidence>
<dbReference type="EMBL" id="SLZV01000009">
    <property type="protein sequence ID" value="TCS68307.1"/>
    <property type="molecule type" value="Genomic_DNA"/>
</dbReference>
<dbReference type="RefSeq" id="WP_116442299.1">
    <property type="nucleotide sequence ID" value="NZ_BHEO01000008.1"/>
</dbReference>
<gene>
    <name evidence="3" type="ORF">EDD74_10911</name>
    <name evidence="2" type="ORF">FAEUMB_28820</name>
</gene>
<dbReference type="Proteomes" id="UP000702954">
    <property type="component" value="Unassembled WGS sequence"/>
</dbReference>
<keyword evidence="1" id="KW-0812">Transmembrane</keyword>